<evidence type="ECO:0000256" key="1">
    <source>
        <dbReference type="SAM" id="MobiDB-lite"/>
    </source>
</evidence>
<name>A0A834PG86_VESPE</name>
<dbReference type="Proteomes" id="UP000600918">
    <property type="component" value="Unassembled WGS sequence"/>
</dbReference>
<evidence type="ECO:0000313" key="2">
    <source>
        <dbReference type="EMBL" id="KAF7439139.1"/>
    </source>
</evidence>
<gene>
    <name evidence="2" type="ORF">H0235_001530</name>
</gene>
<keyword evidence="3" id="KW-1185">Reference proteome</keyword>
<dbReference type="EMBL" id="JACSDY010000001">
    <property type="protein sequence ID" value="KAF7439139.1"/>
    <property type="molecule type" value="Genomic_DNA"/>
</dbReference>
<accession>A0A834PG86</accession>
<dbReference type="AlphaFoldDB" id="A0A834PG86"/>
<reference evidence="2" key="1">
    <citation type="journal article" date="2020" name="G3 (Bethesda)">
        <title>High-Quality Assemblies for Three Invasive Social Wasps from the &lt;i&gt;Vespula&lt;/i&gt; Genus.</title>
        <authorList>
            <person name="Harrop T.W.R."/>
            <person name="Guhlin J."/>
            <person name="McLaughlin G.M."/>
            <person name="Permina E."/>
            <person name="Stockwell P."/>
            <person name="Gilligan J."/>
            <person name="Le Lec M.F."/>
            <person name="Gruber M.A.M."/>
            <person name="Quinn O."/>
            <person name="Lovegrove M."/>
            <person name="Duncan E.J."/>
            <person name="Remnant E.J."/>
            <person name="Van Eeckhoven J."/>
            <person name="Graham B."/>
            <person name="Knapp R.A."/>
            <person name="Langford K.W."/>
            <person name="Kronenberg Z."/>
            <person name="Press M.O."/>
            <person name="Eacker S.M."/>
            <person name="Wilson-Rankin E.E."/>
            <person name="Purcell J."/>
            <person name="Lester P.J."/>
            <person name="Dearden P.K."/>
        </authorList>
    </citation>
    <scope>NUCLEOTIDE SEQUENCE</scope>
    <source>
        <strain evidence="2">Volc-1</strain>
    </source>
</reference>
<feature type="compositionally biased region" description="Basic and acidic residues" evidence="1">
    <location>
        <begin position="1"/>
        <end position="21"/>
    </location>
</feature>
<comment type="caution">
    <text evidence="2">The sequence shown here is derived from an EMBL/GenBank/DDBJ whole genome shotgun (WGS) entry which is preliminary data.</text>
</comment>
<protein>
    <submittedName>
        <fullName evidence="2">Uncharacterized protein</fullName>
    </submittedName>
</protein>
<organism evidence="2 3">
    <name type="scientific">Vespula pensylvanica</name>
    <name type="common">Western yellow jacket</name>
    <name type="synonym">Wasp</name>
    <dbReference type="NCBI Taxonomy" id="30213"/>
    <lineage>
        <taxon>Eukaryota</taxon>
        <taxon>Metazoa</taxon>
        <taxon>Ecdysozoa</taxon>
        <taxon>Arthropoda</taxon>
        <taxon>Hexapoda</taxon>
        <taxon>Insecta</taxon>
        <taxon>Pterygota</taxon>
        <taxon>Neoptera</taxon>
        <taxon>Endopterygota</taxon>
        <taxon>Hymenoptera</taxon>
        <taxon>Apocrita</taxon>
        <taxon>Aculeata</taxon>
        <taxon>Vespoidea</taxon>
        <taxon>Vespidae</taxon>
        <taxon>Vespinae</taxon>
        <taxon>Vespula</taxon>
    </lineage>
</organism>
<sequence>MPRIESRRDRDFGGKPDDDHQMTSTVSVDGCYDYTACNLHALHVVTHEVPLTMVHHDDRIYKIARLIKE</sequence>
<feature type="region of interest" description="Disordered" evidence="1">
    <location>
        <begin position="1"/>
        <end position="23"/>
    </location>
</feature>
<proteinExistence type="predicted"/>
<evidence type="ECO:0000313" key="3">
    <source>
        <dbReference type="Proteomes" id="UP000600918"/>
    </source>
</evidence>